<evidence type="ECO:0000256" key="9">
    <source>
        <dbReference type="ARBA" id="ARBA00022801"/>
    </source>
</evidence>
<keyword evidence="9 18" id="KW-0378">Hydrolase</keyword>
<feature type="binding site" evidence="16">
    <location>
        <position position="157"/>
    </location>
    <ligand>
        <name>substrate</name>
    </ligand>
</feature>
<reference evidence="20 21" key="1">
    <citation type="journal article" date="2013" name="Genome Biol. Evol.">
        <title>Genome evolution and phylogenomic analysis of candidatus kinetoplastibacterium, the betaproteobacterial endosymbionts of strigomonas and angomonas.</title>
        <authorList>
            <person name="Alves J.M."/>
            <person name="Serrano M.G."/>
            <person name="Maia da Silva F."/>
            <person name="Voegtly L.J."/>
            <person name="Matveyev A.V."/>
            <person name="Teixeira M.M."/>
            <person name="Camargo E.P."/>
            <person name="Buck G.A."/>
        </authorList>
    </citation>
    <scope>NUCLEOTIDE SEQUENCE [LARGE SCALE GENOMIC DNA]</scope>
    <source>
        <strain evidence="20 21">TCC036E</strain>
    </source>
</reference>
<dbReference type="NCBIfam" id="TIGR01406">
    <property type="entry name" value="dnaQ_proteo"/>
    <property type="match status" value="1"/>
</dbReference>
<keyword evidence="8 17" id="KW-0479">Metal-binding</keyword>
<feature type="binding site" evidence="17">
    <location>
        <position position="7"/>
    </location>
    <ligand>
        <name>a divalent metal cation</name>
        <dbReference type="ChEBI" id="CHEBI:60240"/>
        <label>1</label>
        <note>catalytic</note>
    </ligand>
</feature>
<evidence type="ECO:0000256" key="4">
    <source>
        <dbReference type="ARBA" id="ARBA00022679"/>
    </source>
</evidence>
<evidence type="ECO:0000256" key="14">
    <source>
        <dbReference type="ARBA" id="ARBA00049244"/>
    </source>
</evidence>
<feature type="binding site" evidence="17">
    <location>
        <position position="157"/>
    </location>
    <ligand>
        <name>a divalent metal cation</name>
        <dbReference type="ChEBI" id="CHEBI:60240"/>
        <label>1</label>
        <note>catalytic</note>
    </ligand>
</feature>
<keyword evidence="10 18" id="KW-0269">Exonuclease</keyword>
<dbReference type="InterPro" id="IPR013520">
    <property type="entry name" value="Ribonucl_H"/>
</dbReference>
<dbReference type="CDD" id="cd06131">
    <property type="entry name" value="DNA_pol_III_epsilon_Ecoli_like"/>
    <property type="match status" value="1"/>
</dbReference>
<dbReference type="PANTHER" id="PTHR30231:SF41">
    <property type="entry name" value="DNA POLYMERASE III SUBUNIT EPSILON"/>
    <property type="match status" value="1"/>
</dbReference>
<dbReference type="EC" id="2.7.7.7" evidence="2 18"/>
<dbReference type="PANTHER" id="PTHR30231">
    <property type="entry name" value="DNA POLYMERASE III SUBUNIT EPSILON"/>
    <property type="match status" value="1"/>
</dbReference>
<dbReference type="Pfam" id="PF00929">
    <property type="entry name" value="RNase_T"/>
    <property type="match status" value="1"/>
</dbReference>
<protein>
    <recommendedName>
        <fullName evidence="3 18">DNA polymerase III subunit epsilon</fullName>
        <ecNumber evidence="2 18">2.7.7.7</ecNumber>
    </recommendedName>
</protein>
<dbReference type="InterPro" id="IPR036397">
    <property type="entry name" value="RNaseH_sf"/>
</dbReference>
<evidence type="ECO:0000256" key="15">
    <source>
        <dbReference type="PIRSR" id="PIRSR606309-1"/>
    </source>
</evidence>
<comment type="subunit">
    <text evidence="18">DNA polymerase III contains a core (composed of alpha, epsilon and theta chains) that associates with a tau subunit. This core dimerizes to form the POLIII' complex. PolIII' associates with the gamma complex (composed of gamma, delta, delta', psi and chi chains) and with the beta chain to form the complete DNA polymerase III complex.</text>
</comment>
<evidence type="ECO:0000256" key="2">
    <source>
        <dbReference type="ARBA" id="ARBA00012417"/>
    </source>
</evidence>
<evidence type="ECO:0000256" key="11">
    <source>
        <dbReference type="ARBA" id="ARBA00022842"/>
    </source>
</evidence>
<evidence type="ECO:0000256" key="3">
    <source>
        <dbReference type="ARBA" id="ARBA00020352"/>
    </source>
</evidence>
<dbReference type="SMART" id="SM00479">
    <property type="entry name" value="EXOIII"/>
    <property type="match status" value="1"/>
</dbReference>
<keyword evidence="4 18" id="KW-0808">Transferase</keyword>
<comment type="cofactor">
    <cofactor evidence="17">
        <name>Mg(2+)</name>
        <dbReference type="ChEBI" id="CHEBI:18420"/>
    </cofactor>
    <cofactor evidence="17">
        <name>Mn(2+)</name>
        <dbReference type="ChEBI" id="CHEBI:29035"/>
    </cofactor>
    <text evidence="17">Binds 2 divalent metal cations. Magnesium or manganese.</text>
</comment>
<feature type="domain" description="Exonuclease" evidence="19">
    <location>
        <begin position="2"/>
        <end position="174"/>
    </location>
</feature>
<name>M1LXE2_9PROT</name>
<dbReference type="PATRIC" id="fig|1208918.3.peg.574"/>
<proteinExistence type="predicted"/>
<feature type="binding site" evidence="16">
    <location>
        <position position="7"/>
    </location>
    <ligand>
        <name>substrate</name>
    </ligand>
</feature>
<dbReference type="GO" id="GO:0005829">
    <property type="term" value="C:cytosol"/>
    <property type="evidence" value="ECO:0007669"/>
    <property type="project" value="TreeGrafter"/>
</dbReference>
<dbReference type="eggNOG" id="COG0847">
    <property type="taxonomic scope" value="Bacteria"/>
</dbReference>
<feature type="binding site" evidence="16">
    <location>
        <position position="57"/>
    </location>
    <ligand>
        <name>substrate</name>
    </ligand>
</feature>
<evidence type="ECO:0000256" key="10">
    <source>
        <dbReference type="ARBA" id="ARBA00022839"/>
    </source>
</evidence>
<evidence type="ECO:0000256" key="17">
    <source>
        <dbReference type="PIRSR" id="PIRSR606309-3"/>
    </source>
</evidence>
<dbReference type="EMBL" id="CP003804">
    <property type="protein sequence ID" value="AGF47874.1"/>
    <property type="molecule type" value="Genomic_DNA"/>
</dbReference>
<dbReference type="InterPro" id="IPR006309">
    <property type="entry name" value="DnaQ_proteo"/>
</dbReference>
<dbReference type="GO" id="GO:0008408">
    <property type="term" value="F:3'-5' exonuclease activity"/>
    <property type="evidence" value="ECO:0007669"/>
    <property type="project" value="TreeGrafter"/>
</dbReference>
<feature type="binding site" evidence="17">
    <location>
        <position position="9"/>
    </location>
    <ligand>
        <name>a divalent metal cation</name>
        <dbReference type="ChEBI" id="CHEBI:60240"/>
        <label>1</label>
        <note>catalytic</note>
    </ligand>
</feature>
<dbReference type="RefSeq" id="WP_015389163.1">
    <property type="nucleotide sequence ID" value="NC_020283.1"/>
</dbReference>
<dbReference type="HOGENOM" id="CLU_047806_2_0_4"/>
<accession>M1LXE2</accession>
<dbReference type="SUPFAM" id="SSF53098">
    <property type="entry name" value="Ribonuclease H-like"/>
    <property type="match status" value="1"/>
</dbReference>
<evidence type="ECO:0000256" key="12">
    <source>
        <dbReference type="ARBA" id="ARBA00022932"/>
    </source>
</evidence>
<comment type="catalytic activity">
    <reaction evidence="14 18">
        <text>DNA(n) + a 2'-deoxyribonucleoside 5'-triphosphate = DNA(n+1) + diphosphate</text>
        <dbReference type="Rhea" id="RHEA:22508"/>
        <dbReference type="Rhea" id="RHEA-COMP:17339"/>
        <dbReference type="Rhea" id="RHEA-COMP:17340"/>
        <dbReference type="ChEBI" id="CHEBI:33019"/>
        <dbReference type="ChEBI" id="CHEBI:61560"/>
        <dbReference type="ChEBI" id="CHEBI:173112"/>
        <dbReference type="EC" id="2.7.7.7"/>
    </reaction>
</comment>
<dbReference type="GO" id="GO:0003677">
    <property type="term" value="F:DNA binding"/>
    <property type="evidence" value="ECO:0007669"/>
    <property type="project" value="InterPro"/>
</dbReference>
<evidence type="ECO:0000256" key="18">
    <source>
        <dbReference type="RuleBase" id="RU364087"/>
    </source>
</evidence>
<dbReference type="GO" id="GO:0003887">
    <property type="term" value="F:DNA-directed DNA polymerase activity"/>
    <property type="evidence" value="ECO:0007669"/>
    <property type="project" value="UniProtKB-KW"/>
</dbReference>
<dbReference type="GO" id="GO:0045004">
    <property type="term" value="P:DNA replication proofreading"/>
    <property type="evidence" value="ECO:0007669"/>
    <property type="project" value="TreeGrafter"/>
</dbReference>
<evidence type="ECO:0000256" key="13">
    <source>
        <dbReference type="ARBA" id="ARBA00023211"/>
    </source>
</evidence>
<dbReference type="NCBIfam" id="NF004316">
    <property type="entry name" value="PRK05711.1"/>
    <property type="match status" value="1"/>
</dbReference>
<dbReference type="Gene3D" id="3.30.420.10">
    <property type="entry name" value="Ribonuclease H-like superfamily/Ribonuclease H"/>
    <property type="match status" value="1"/>
</dbReference>
<feature type="binding site" evidence="16">
    <location>
        <position position="9"/>
    </location>
    <ligand>
        <name>substrate</name>
    </ligand>
</feature>
<keyword evidence="7 18" id="KW-0540">Nuclease</keyword>
<evidence type="ECO:0000313" key="20">
    <source>
        <dbReference type="EMBL" id="AGF47874.1"/>
    </source>
</evidence>
<evidence type="ECO:0000256" key="6">
    <source>
        <dbReference type="ARBA" id="ARBA00022705"/>
    </source>
</evidence>
<dbReference type="NCBIfam" id="TIGR00573">
    <property type="entry name" value="dnaq"/>
    <property type="match status" value="1"/>
</dbReference>
<feature type="active site" description="Proton acceptor" evidence="15">
    <location>
        <position position="152"/>
    </location>
</feature>
<keyword evidence="6 18" id="KW-0235">DNA replication</keyword>
<evidence type="ECO:0000256" key="8">
    <source>
        <dbReference type="ARBA" id="ARBA00022723"/>
    </source>
</evidence>
<keyword evidence="11 17" id="KW-0460">Magnesium</keyword>
<evidence type="ECO:0000313" key="21">
    <source>
        <dbReference type="Proteomes" id="UP000011686"/>
    </source>
</evidence>
<dbReference type="FunFam" id="3.30.420.10:FF:000012">
    <property type="entry name" value="DNA polymerase III subunit epsilon"/>
    <property type="match status" value="1"/>
</dbReference>
<comment type="cofactor">
    <cofactor evidence="1 18">
        <name>Mn(2+)</name>
        <dbReference type="ChEBI" id="CHEBI:29035"/>
    </cofactor>
</comment>
<evidence type="ECO:0000256" key="1">
    <source>
        <dbReference type="ARBA" id="ARBA00001936"/>
    </source>
</evidence>
<evidence type="ECO:0000256" key="5">
    <source>
        <dbReference type="ARBA" id="ARBA00022695"/>
    </source>
</evidence>
<keyword evidence="12 18" id="KW-0239">DNA-directed DNA polymerase</keyword>
<keyword evidence="5 18" id="KW-0548">Nucleotidyltransferase</keyword>
<gene>
    <name evidence="18" type="primary">dnaQ</name>
    <name evidence="20" type="ORF">CDEE_0018</name>
</gene>
<comment type="function">
    <text evidence="18">DNA polymerase III is a complex, multichain enzyme responsible for most of the replicative synthesis in bacteria. The epsilon subunit contain the editing function and is a proofreading 3'-5' exonuclease.</text>
</comment>
<evidence type="ECO:0000259" key="19">
    <source>
        <dbReference type="SMART" id="SM00479"/>
    </source>
</evidence>
<dbReference type="STRING" id="1208918.CDEE_0018"/>
<keyword evidence="13 17" id="KW-0464">Manganese</keyword>
<dbReference type="InterPro" id="IPR006054">
    <property type="entry name" value="DnaQ"/>
</dbReference>
<dbReference type="GO" id="GO:0046872">
    <property type="term" value="F:metal ion binding"/>
    <property type="evidence" value="ECO:0007669"/>
    <property type="project" value="UniProtKB-KW"/>
</dbReference>
<dbReference type="Proteomes" id="UP000011686">
    <property type="component" value="Chromosome"/>
</dbReference>
<sequence>MRQVIFDIETTGLDVSDGHRVIEIGCVEINNRIITDRYLHLYINPHREIDVGALSVHGLTSEFLSDKPDFADVITQFLDFINDAEIIAHNAQFDVKFINSELDKLNLGNLSKYCRKITDSLSLARKIRPGKRNSLDALCDHYGISNLDRKMHGALLDSRLLSQVWLAMTRGQNEFLIDDYERNKKSFQITDNHAKISLPVIIPKEEEINSHQEYLRNMKKESSNSVLWIELDRKNLKNSK</sequence>
<organism evidence="20 21">
    <name type="scientific">Candidatus Kinetoplastidibacterium crithidiae TCC036E</name>
    <dbReference type="NCBI Taxonomy" id="1208918"/>
    <lineage>
        <taxon>Bacteria</taxon>
        <taxon>Pseudomonadati</taxon>
        <taxon>Pseudomonadota</taxon>
        <taxon>Betaproteobacteria</taxon>
        <taxon>Candidatus Kinetoplastidibacterium</taxon>
    </lineage>
</organism>
<dbReference type="KEGG" id="kct:CDEE_0018"/>
<dbReference type="AlphaFoldDB" id="M1LXE2"/>
<dbReference type="InterPro" id="IPR012337">
    <property type="entry name" value="RNaseH-like_sf"/>
</dbReference>
<evidence type="ECO:0000256" key="16">
    <source>
        <dbReference type="PIRSR" id="PIRSR606309-2"/>
    </source>
</evidence>
<keyword evidence="21" id="KW-1185">Reference proteome</keyword>
<evidence type="ECO:0000256" key="7">
    <source>
        <dbReference type="ARBA" id="ARBA00022722"/>
    </source>
</evidence>